<dbReference type="Gene3D" id="1.10.510.10">
    <property type="entry name" value="Transferase(Phosphotransferase) domain 1"/>
    <property type="match status" value="1"/>
</dbReference>
<dbReference type="InterPro" id="IPR014756">
    <property type="entry name" value="Ig_E-set"/>
</dbReference>
<dbReference type="PANTHER" id="PTHR44167">
    <property type="entry name" value="OVARIAN-SPECIFIC SERINE/THREONINE-PROTEIN KINASE LOK-RELATED"/>
    <property type="match status" value="1"/>
</dbReference>
<dbReference type="GO" id="GO:0005634">
    <property type="term" value="C:nucleus"/>
    <property type="evidence" value="ECO:0007669"/>
    <property type="project" value="TreeGrafter"/>
</dbReference>
<evidence type="ECO:0000313" key="7">
    <source>
        <dbReference type="Proteomes" id="UP000759131"/>
    </source>
</evidence>
<organism evidence="6">
    <name type="scientific">Medioppia subpectinata</name>
    <dbReference type="NCBI Taxonomy" id="1979941"/>
    <lineage>
        <taxon>Eukaryota</taxon>
        <taxon>Metazoa</taxon>
        <taxon>Ecdysozoa</taxon>
        <taxon>Arthropoda</taxon>
        <taxon>Chelicerata</taxon>
        <taxon>Arachnida</taxon>
        <taxon>Acari</taxon>
        <taxon>Acariformes</taxon>
        <taxon>Sarcoptiformes</taxon>
        <taxon>Oribatida</taxon>
        <taxon>Brachypylina</taxon>
        <taxon>Oppioidea</taxon>
        <taxon>Oppiidae</taxon>
        <taxon>Medioppia</taxon>
    </lineage>
</organism>
<evidence type="ECO:0000259" key="5">
    <source>
        <dbReference type="PROSITE" id="PS50011"/>
    </source>
</evidence>
<dbReference type="SUPFAM" id="SSF56112">
    <property type="entry name" value="Protein kinase-like (PK-like)"/>
    <property type="match status" value="1"/>
</dbReference>
<dbReference type="SMART" id="SM00737">
    <property type="entry name" value="ML"/>
    <property type="match status" value="1"/>
</dbReference>
<evidence type="ECO:0000256" key="3">
    <source>
        <dbReference type="ARBA" id="ARBA00022525"/>
    </source>
</evidence>
<feature type="domain" description="Protein kinase" evidence="5">
    <location>
        <begin position="202"/>
        <end position="551"/>
    </location>
</feature>
<dbReference type="GO" id="GO:0005524">
    <property type="term" value="F:ATP binding"/>
    <property type="evidence" value="ECO:0007669"/>
    <property type="project" value="InterPro"/>
</dbReference>
<dbReference type="InterPro" id="IPR000719">
    <property type="entry name" value="Prot_kinase_dom"/>
</dbReference>
<dbReference type="AlphaFoldDB" id="A0A7R9PZS0"/>
<dbReference type="EMBL" id="OC858321">
    <property type="protein sequence ID" value="CAD7626317.1"/>
    <property type="molecule type" value="Genomic_DNA"/>
</dbReference>
<comment type="similarity">
    <text evidence="2">Belongs to the NPC2 family.</text>
</comment>
<dbReference type="Gene3D" id="2.60.40.770">
    <property type="match status" value="1"/>
</dbReference>
<evidence type="ECO:0000313" key="6">
    <source>
        <dbReference type="EMBL" id="CAD7626317.1"/>
    </source>
</evidence>
<dbReference type="InterPro" id="IPR003172">
    <property type="entry name" value="ML_dom"/>
</dbReference>
<dbReference type="InterPro" id="IPR011009">
    <property type="entry name" value="Kinase-like_dom_sf"/>
</dbReference>
<evidence type="ECO:0000256" key="4">
    <source>
        <dbReference type="SAM" id="MobiDB-lite"/>
    </source>
</evidence>
<feature type="region of interest" description="Disordered" evidence="4">
    <location>
        <begin position="1"/>
        <end position="38"/>
    </location>
</feature>
<dbReference type="Pfam" id="PF00069">
    <property type="entry name" value="Pkinase"/>
    <property type="match status" value="1"/>
</dbReference>
<feature type="region of interest" description="Disordered" evidence="4">
    <location>
        <begin position="66"/>
        <end position="103"/>
    </location>
</feature>
<evidence type="ECO:0000256" key="1">
    <source>
        <dbReference type="ARBA" id="ARBA00004613"/>
    </source>
</evidence>
<keyword evidence="3" id="KW-0964">Secreted</keyword>
<dbReference type="OrthoDB" id="6576058at2759"/>
<dbReference type="GO" id="GO:0044773">
    <property type="term" value="P:mitotic DNA damage checkpoint signaling"/>
    <property type="evidence" value="ECO:0007669"/>
    <property type="project" value="TreeGrafter"/>
</dbReference>
<accession>A0A7R9PZS0</accession>
<dbReference type="GO" id="GO:0004674">
    <property type="term" value="F:protein serine/threonine kinase activity"/>
    <property type="evidence" value="ECO:0007669"/>
    <property type="project" value="TreeGrafter"/>
</dbReference>
<dbReference type="GO" id="GO:0005576">
    <property type="term" value="C:extracellular region"/>
    <property type="evidence" value="ECO:0007669"/>
    <property type="project" value="UniProtKB-SubCell"/>
</dbReference>
<sequence>MSGHDNPGFEDIDPEPGHTSSLLDTPIPLYQPSLLTPPHSQSFLTQTIRFGPSPDRQEEYVIVRTPPPVPSRAVTPGAHTLSTYVSDDSDDSDDGSGAWAPSDRYGASVATNITSGDSDLQNISHPIERLQEAYEMADPSPGGQPVLLSSGVLNVSSADETGSRLGRWLNRTVGPQRGVDRLGRKTIRDLKKLRTKGFDVRYGKRRAIGTGNYGAVYSGVYTYGIMNLTERERQYLGYDIVPDRTQFAAKYVQFGGTGAETLMPRIYHEIEKQCMKRLANHTNIVAFRMAINLGQSHRVVRHRDQQQQHHHGDQFRSYERMFLIMELGDRGTLANMVSNSKINDILAVSFIRQLCSGMAYIHGKGITHGDAHSGNVLVFSSSGQTGANLTAKWTDFGRSLCRDHWSGRDMTDAEFLALIRTDVQQMVIILNALLECARTAGAANTGLDVQPVRRFVERLSQTNRSLDDELRLPFLSQTVEVIETDRNLESICVAQIPYDDCGHHEVHSVYVSGCAPGVSCTLHKAVQTNISVEFKANQDADKLEHYLHADIAGKDVDLIPMMGLDKDACKLLKCPIKKDEVRTLTYKFTIPKTMPNTDANVKSRLIGSGGDLYCTGTYLSVRD</sequence>
<dbReference type="PANTHER" id="PTHR44167:SF25">
    <property type="entry name" value="PROTEIN KINASE DOMAIN CONTAINING PROTEIN"/>
    <property type="match status" value="1"/>
</dbReference>
<evidence type="ECO:0000256" key="2">
    <source>
        <dbReference type="ARBA" id="ARBA00006370"/>
    </source>
</evidence>
<dbReference type="SUPFAM" id="SSF81296">
    <property type="entry name" value="E set domains"/>
    <property type="match status" value="1"/>
</dbReference>
<gene>
    <name evidence="6" type="ORF">OSB1V03_LOCUS6750</name>
</gene>
<comment type="subcellular location">
    <subcellularLocation>
        <location evidence="1">Secreted</location>
    </subcellularLocation>
</comment>
<name>A0A7R9PZS0_9ACAR</name>
<protein>
    <recommendedName>
        <fullName evidence="5">Protein kinase domain-containing protein</fullName>
    </recommendedName>
</protein>
<proteinExistence type="inferred from homology"/>
<reference evidence="6" key="1">
    <citation type="submission" date="2020-11" db="EMBL/GenBank/DDBJ databases">
        <authorList>
            <person name="Tran Van P."/>
        </authorList>
    </citation>
    <scope>NUCLEOTIDE SEQUENCE</scope>
</reference>
<dbReference type="Proteomes" id="UP000759131">
    <property type="component" value="Unassembled WGS sequence"/>
</dbReference>
<dbReference type="FunFam" id="2.60.40.770:FF:000001">
    <property type="entry name" value="NPC intracellular cholesterol transporter 2"/>
    <property type="match status" value="1"/>
</dbReference>
<dbReference type="GO" id="GO:0005737">
    <property type="term" value="C:cytoplasm"/>
    <property type="evidence" value="ECO:0007669"/>
    <property type="project" value="TreeGrafter"/>
</dbReference>
<dbReference type="EMBL" id="CAJPIZ010003746">
    <property type="protein sequence ID" value="CAG2106747.1"/>
    <property type="molecule type" value="Genomic_DNA"/>
</dbReference>
<dbReference type="PROSITE" id="PS50011">
    <property type="entry name" value="PROTEIN_KINASE_DOM"/>
    <property type="match status" value="1"/>
</dbReference>
<dbReference type="Pfam" id="PF02221">
    <property type="entry name" value="E1_DerP2_DerF2"/>
    <property type="match status" value="1"/>
</dbReference>
<keyword evidence="7" id="KW-1185">Reference proteome</keyword>